<feature type="domain" description="Ubiquitin-like" evidence="6">
    <location>
        <begin position="7"/>
        <end position="82"/>
    </location>
</feature>
<dbReference type="InterPro" id="IPR000058">
    <property type="entry name" value="Znf_AN1"/>
</dbReference>
<dbReference type="GO" id="GO:0008270">
    <property type="term" value="F:zinc ion binding"/>
    <property type="evidence" value="ECO:0007669"/>
    <property type="project" value="UniProtKB-KW"/>
</dbReference>
<keyword evidence="1" id="KW-0479">Metal-binding</keyword>
<dbReference type="InterPro" id="IPR000626">
    <property type="entry name" value="Ubiquitin-like_dom"/>
</dbReference>
<sequence>KMWNPSYDIIVETLTGSEFEVTVSDRDTVGYIKTKIQKYEGIPVSQQHLLYNHQELNDTTEMKDIPLANGSRLKLVLGMKGGPISSKRVVTISNYDNWFDMNDVLSRQDSLNIEGTGLKLLLYKDHKKNIHRLMKVRSEKTPDNVKNTVSRAVTATVDKDNQRQKDNAITTEKLIQIKAKMSKLSLKKRKDLQQQPTQPQSSSNSSSSTSSTTTTTIIQPNEYQSDPLLCVGGTISSSINDEIPITKIKDTILPAIGNPINSLNRTITRHPDYDKRSQIRENLQRNRSFKTINTKYSMNELIGDLSQLSSGSSASSSRLERSLSFHSNQNILNYRGLDDPHYVIDKYHHHNITSNGGGAASNSSSTLNSSGNGNGGVIPKDTKFSSASLHDIIEILKYNPSKLRTISNDAINKIVSNKTHHQHNNYTHSTKLSKKNSDSSLKNIDEFFRDYELPYNPSGNSRLTKSSSTTAAASATASNAAKFCTIDFKNLLTDSNKKLNTAGAACSGTETTFDGGSTANGLDKSFRSLYKSTSDDNSCYELPKLLIREDSPVESFHSSYPQLETVAIRGDSPKNFNSLATKLEATTTNVSQLQTNLTKSTTSENTNVSSGSLLQLYDHITIDNNSPISPTAAAGATAAAATTTTTTAIGSQWNHHHHSDLGINELELKFINNSLINGPTSDDPDDLNGSNLEINHWYNLSTDSVNNYANLDDESHLNHDQQRHQFNHHLNNIINNSNLNIADNQSYIGDSVSNVSGGLSLTSASSSAAASTSSGSIEDDLFNLSDLIYHKNQTNQKSKSIDLNEFRKTFGSSPTLLNTSTNFGGSTQTTNYNIIPQLSRLDTIPSQYRRGYSNLNDACLSSSTSELECCNIGSNNMMMTNGHLSNSNRDNVGGNLNGGNHRKLNHHLHHHHHNHLLSHHQYQSNNNCELSPLLKHRNNEHLAYVRSYENLNRFKAFSIKTSDNSCAASTNNNNSNNNNNNSHFSGKNNGNNLLSTISTTNTTSTGNLLSDRKGNGVIGGDLKRCNQSHNNLLNHRHQQSSYTQQQHNHYHHQDDNSFTDFEYKFSKLNFNNNNNNSSSSNSNNNNNNSNFNSTNHQLFTNSSNNSLYSHHSNNNNHSNNNINSNLIDHHQSTSSISSNYYFPSDESLFNMDTFLDDFVELDTADLFDSNDFINITSNGGRDSKIIQKSIILPEILQQPLQQQHEDPSQSPPKLTHCNNKNNTSSNESNNNNDANSSNSSNTNTNDNNNTSSNNSQDLFTNNSVTETTSPTATTVINNDNQIIISNDTIIIGSQSSSIQQQQQQPPITKHKTEQIKSKKLRCAQCNKKLGVIMIMKCHCEKIFCAQHRYAEAHNCSYNFKMEGKKILQRDNPQIIAQKLPKI</sequence>
<dbReference type="GO" id="GO:0016301">
    <property type="term" value="F:kinase activity"/>
    <property type="evidence" value="ECO:0007669"/>
    <property type="project" value="UniProtKB-KW"/>
</dbReference>
<dbReference type="Pfam" id="PF01428">
    <property type="entry name" value="zf-AN1"/>
    <property type="match status" value="1"/>
</dbReference>
<dbReference type="InterPro" id="IPR053061">
    <property type="entry name" value="AN1-type_zinc_finger"/>
</dbReference>
<dbReference type="PANTHER" id="PTHR46728">
    <property type="entry name" value="AN1-TYPE ZINC FINGER PROTEIN 4"/>
    <property type="match status" value="1"/>
</dbReference>
<dbReference type="Pfam" id="PF00240">
    <property type="entry name" value="ubiquitin"/>
    <property type="match status" value="1"/>
</dbReference>
<feature type="region of interest" description="Disordered" evidence="5">
    <location>
        <begin position="965"/>
        <end position="1012"/>
    </location>
</feature>
<proteinExistence type="evidence at transcript level"/>
<feature type="region of interest" description="Disordered" evidence="5">
    <location>
        <begin position="1199"/>
        <end position="1272"/>
    </location>
</feature>
<keyword evidence="2 4" id="KW-0863">Zinc-finger</keyword>
<evidence type="ECO:0000259" key="7">
    <source>
        <dbReference type="PROSITE" id="PS51039"/>
    </source>
</evidence>
<feature type="region of interest" description="Disordered" evidence="5">
    <location>
        <begin position="185"/>
        <end position="219"/>
    </location>
</feature>
<feature type="compositionally biased region" description="Low complexity" evidence="5">
    <location>
        <begin position="360"/>
        <end position="371"/>
    </location>
</feature>
<dbReference type="Gene3D" id="4.10.1110.10">
    <property type="entry name" value="AN1-like Zinc finger"/>
    <property type="match status" value="1"/>
</dbReference>
<evidence type="ECO:0000256" key="4">
    <source>
        <dbReference type="PROSITE-ProRule" id="PRU00449"/>
    </source>
</evidence>
<evidence type="ECO:0000256" key="1">
    <source>
        <dbReference type="ARBA" id="ARBA00022723"/>
    </source>
</evidence>
<dbReference type="SMART" id="SM00213">
    <property type="entry name" value="UBQ"/>
    <property type="match status" value="1"/>
</dbReference>
<keyword evidence="3" id="KW-0862">Zinc</keyword>
<feature type="compositionally biased region" description="Low complexity" evidence="5">
    <location>
        <begin position="965"/>
        <end position="1009"/>
    </location>
</feature>
<feature type="compositionally biased region" description="Low complexity" evidence="5">
    <location>
        <begin position="1218"/>
        <end position="1255"/>
    </location>
</feature>
<evidence type="ECO:0000259" key="6">
    <source>
        <dbReference type="PROSITE" id="PS50053"/>
    </source>
</evidence>
<dbReference type="EMBL" id="GANO01003616">
    <property type="protein sequence ID" value="JAB56255.1"/>
    <property type="molecule type" value="mRNA"/>
</dbReference>
<evidence type="ECO:0000256" key="2">
    <source>
        <dbReference type="ARBA" id="ARBA00022771"/>
    </source>
</evidence>
<feature type="compositionally biased region" description="Low complexity" evidence="5">
    <location>
        <begin position="1069"/>
        <end position="1093"/>
    </location>
</feature>
<evidence type="ECO:0000256" key="3">
    <source>
        <dbReference type="ARBA" id="ARBA00022833"/>
    </source>
</evidence>
<evidence type="ECO:0000256" key="5">
    <source>
        <dbReference type="SAM" id="MobiDB-lite"/>
    </source>
</evidence>
<feature type="compositionally biased region" description="Low complexity" evidence="5">
    <location>
        <begin position="193"/>
        <end position="219"/>
    </location>
</feature>
<dbReference type="SUPFAM" id="SSF118310">
    <property type="entry name" value="AN1-like Zinc finger"/>
    <property type="match status" value="1"/>
</dbReference>
<dbReference type="InterPro" id="IPR035896">
    <property type="entry name" value="AN1-like_Znf"/>
</dbReference>
<feature type="domain" description="AN1-type" evidence="7">
    <location>
        <begin position="1316"/>
        <end position="1363"/>
    </location>
</feature>
<organism evidence="8">
    <name type="scientific">Corethrella appendiculata</name>
    <dbReference type="NCBI Taxonomy" id="1370023"/>
    <lineage>
        <taxon>Eukaryota</taxon>
        <taxon>Metazoa</taxon>
        <taxon>Ecdysozoa</taxon>
        <taxon>Arthropoda</taxon>
        <taxon>Hexapoda</taxon>
        <taxon>Insecta</taxon>
        <taxon>Pterygota</taxon>
        <taxon>Neoptera</taxon>
        <taxon>Endopterygota</taxon>
        <taxon>Diptera</taxon>
        <taxon>Nematocera</taxon>
        <taxon>Culicoidea</taxon>
        <taxon>Chaoboridae</taxon>
        <taxon>Corethrella</taxon>
    </lineage>
</organism>
<evidence type="ECO:0000313" key="8">
    <source>
        <dbReference type="EMBL" id="JAB56255.1"/>
    </source>
</evidence>
<feature type="region of interest" description="Disordered" evidence="5">
    <location>
        <begin position="1036"/>
        <end position="1056"/>
    </location>
</feature>
<accession>W4VRC5</accession>
<feature type="region of interest" description="Disordered" evidence="5">
    <location>
        <begin position="355"/>
        <end position="374"/>
    </location>
</feature>
<reference evidence="8" key="1">
    <citation type="journal article" date="2014" name="Insect Biochem. Mol. Biol.">
        <title>An insight into the sialome of the frog biting fly, Corethrella appendiculata.</title>
        <authorList>
            <person name="Ribeiro J.M.C."/>
            <person name="Chagas A.C."/>
            <person name="Pham V.M."/>
            <person name="Lounibos L.P."/>
            <person name="Calvo E."/>
        </authorList>
    </citation>
    <scope>NUCLEOTIDE SEQUENCE</scope>
    <source>
        <tissue evidence="8">Salivary glands</tissue>
    </source>
</reference>
<dbReference type="PROSITE" id="PS51039">
    <property type="entry name" value="ZF_AN1"/>
    <property type="match status" value="1"/>
</dbReference>
<dbReference type="Gene3D" id="3.10.20.90">
    <property type="entry name" value="Phosphatidylinositol 3-kinase Catalytic Subunit, Chain A, domain 1"/>
    <property type="match status" value="1"/>
</dbReference>
<dbReference type="InterPro" id="IPR029071">
    <property type="entry name" value="Ubiquitin-like_domsf"/>
</dbReference>
<dbReference type="SMART" id="SM00154">
    <property type="entry name" value="ZnF_AN1"/>
    <property type="match status" value="1"/>
</dbReference>
<dbReference type="PROSITE" id="PS50053">
    <property type="entry name" value="UBIQUITIN_2"/>
    <property type="match status" value="1"/>
</dbReference>
<feature type="region of interest" description="Disordered" evidence="5">
    <location>
        <begin position="1069"/>
        <end position="1127"/>
    </location>
</feature>
<dbReference type="SUPFAM" id="SSF54236">
    <property type="entry name" value="Ubiquitin-like"/>
    <property type="match status" value="1"/>
</dbReference>
<keyword evidence="8" id="KW-0418">Kinase</keyword>
<name>W4VRC5_9DIPT</name>
<keyword evidence="8" id="KW-0808">Transferase</keyword>
<dbReference type="PANTHER" id="PTHR46728:SF1">
    <property type="entry name" value="AN1-TYPE ZINC FINGER PROTEIN 4"/>
    <property type="match status" value="1"/>
</dbReference>
<feature type="compositionally biased region" description="Low complexity" evidence="5">
    <location>
        <begin position="1101"/>
        <end position="1125"/>
    </location>
</feature>
<protein>
    <submittedName>
        <fullName evidence="8">Putative cyclin-dependent serine/threonine-protein kinase</fullName>
    </submittedName>
</protein>
<feature type="non-terminal residue" evidence="8">
    <location>
        <position position="1"/>
    </location>
</feature>